<keyword evidence="11 20" id="KW-1133">Transmembrane helix</keyword>
<feature type="domain" description="Bulb-type lectin" evidence="22">
    <location>
        <begin position="184"/>
        <end position="309"/>
    </location>
</feature>
<keyword evidence="6" id="KW-0732">Signal</keyword>
<dbReference type="Pfam" id="PF00069">
    <property type="entry name" value="Pkinase"/>
    <property type="match status" value="1"/>
</dbReference>
<comment type="similarity">
    <text evidence="18">Belongs to the protein kinase superfamily. Ser/Thr protein kinase family.</text>
</comment>
<dbReference type="InterPro" id="IPR011009">
    <property type="entry name" value="Kinase-like_dom_sf"/>
</dbReference>
<keyword evidence="9 18" id="KW-0418">Kinase</keyword>
<keyword evidence="7" id="KW-0430">Lectin</keyword>
<evidence type="ECO:0000256" key="7">
    <source>
        <dbReference type="ARBA" id="ARBA00022734"/>
    </source>
</evidence>
<dbReference type="FunFam" id="1.10.510.10:FF:000237">
    <property type="entry name" value="G-type lectin S-receptor-like serine/threonine-protein kinase"/>
    <property type="match status" value="1"/>
</dbReference>
<dbReference type="AlphaFoldDB" id="A0A6J1FRT3"/>
<evidence type="ECO:0000256" key="18">
    <source>
        <dbReference type="PIRNR" id="PIRNR000641"/>
    </source>
</evidence>
<dbReference type="PROSITE" id="PS50011">
    <property type="entry name" value="PROTEIN_KINASE_DOM"/>
    <property type="match status" value="1"/>
</dbReference>
<dbReference type="RefSeq" id="XP_022943471.1">
    <property type="nucleotide sequence ID" value="XM_023087703.1"/>
</dbReference>
<feature type="domain" description="Protein kinase" evidence="21">
    <location>
        <begin position="541"/>
        <end position="827"/>
    </location>
</feature>
<keyword evidence="10 18" id="KW-0067">ATP-binding</keyword>
<dbReference type="InterPro" id="IPR000719">
    <property type="entry name" value="Prot_kinase_dom"/>
</dbReference>
<dbReference type="InterPro" id="IPR036426">
    <property type="entry name" value="Bulb-type_lectin_dom_sf"/>
</dbReference>
<keyword evidence="15" id="KW-0325">Glycoprotein</keyword>
<dbReference type="SMART" id="SM00108">
    <property type="entry name" value="B_lectin"/>
    <property type="match status" value="1"/>
</dbReference>
<dbReference type="Gene3D" id="3.30.200.20">
    <property type="entry name" value="Phosphorylase Kinase, domain 1"/>
    <property type="match status" value="1"/>
</dbReference>
<dbReference type="PROSITE" id="PS00107">
    <property type="entry name" value="PROTEIN_KINASE_ATP"/>
    <property type="match status" value="1"/>
</dbReference>
<dbReference type="EC" id="2.7.11.1" evidence="18"/>
<keyword evidence="8 18" id="KW-0547">Nucleotide-binding</keyword>
<keyword evidence="12 20" id="KW-0472">Membrane</keyword>
<dbReference type="GO" id="GO:0016020">
    <property type="term" value="C:membrane"/>
    <property type="evidence" value="ECO:0007669"/>
    <property type="project" value="UniProtKB-SubCell"/>
</dbReference>
<dbReference type="FunFam" id="2.90.10.30:FF:000001">
    <property type="entry name" value="Serine/threonine-protein kinase"/>
    <property type="match status" value="1"/>
</dbReference>
<comment type="catalytic activity">
    <reaction evidence="17 18">
        <text>L-seryl-[protein] + ATP = O-phospho-L-seryl-[protein] + ADP + H(+)</text>
        <dbReference type="Rhea" id="RHEA:17989"/>
        <dbReference type="Rhea" id="RHEA-COMP:9863"/>
        <dbReference type="Rhea" id="RHEA-COMP:11604"/>
        <dbReference type="ChEBI" id="CHEBI:15378"/>
        <dbReference type="ChEBI" id="CHEBI:29999"/>
        <dbReference type="ChEBI" id="CHEBI:30616"/>
        <dbReference type="ChEBI" id="CHEBI:83421"/>
        <dbReference type="ChEBI" id="CHEBI:456216"/>
        <dbReference type="EC" id="2.7.11.1"/>
    </reaction>
</comment>
<evidence type="ECO:0000256" key="10">
    <source>
        <dbReference type="ARBA" id="ARBA00022840"/>
    </source>
</evidence>
<keyword evidence="13" id="KW-1015">Disulfide bond</keyword>
<comment type="catalytic activity">
    <reaction evidence="16 18">
        <text>L-threonyl-[protein] + ATP = O-phospho-L-threonyl-[protein] + ADP + H(+)</text>
        <dbReference type="Rhea" id="RHEA:46608"/>
        <dbReference type="Rhea" id="RHEA-COMP:11060"/>
        <dbReference type="Rhea" id="RHEA-COMP:11605"/>
        <dbReference type="ChEBI" id="CHEBI:15378"/>
        <dbReference type="ChEBI" id="CHEBI:30013"/>
        <dbReference type="ChEBI" id="CHEBI:30616"/>
        <dbReference type="ChEBI" id="CHEBI:61977"/>
        <dbReference type="ChEBI" id="CHEBI:456216"/>
        <dbReference type="EC" id="2.7.11.1"/>
    </reaction>
</comment>
<evidence type="ECO:0000256" key="3">
    <source>
        <dbReference type="ARBA" id="ARBA00022536"/>
    </source>
</evidence>
<dbReference type="FunFam" id="2.90.10.10:FF:000013">
    <property type="entry name" value="G-type lectin S-receptor-like serine/threonine-protein kinase LECRK1"/>
    <property type="match status" value="1"/>
</dbReference>
<evidence type="ECO:0000259" key="22">
    <source>
        <dbReference type="PROSITE" id="PS50927"/>
    </source>
</evidence>
<name>A0A6J1FRT3_CUCMO</name>
<evidence type="ECO:0000313" key="23">
    <source>
        <dbReference type="Proteomes" id="UP000504609"/>
    </source>
</evidence>
<dbReference type="PIRSF" id="PIRSF000641">
    <property type="entry name" value="SRK"/>
    <property type="match status" value="1"/>
</dbReference>
<dbReference type="GO" id="GO:0030246">
    <property type="term" value="F:carbohydrate binding"/>
    <property type="evidence" value="ECO:0007669"/>
    <property type="project" value="UniProtKB-KW"/>
</dbReference>
<evidence type="ECO:0000256" key="17">
    <source>
        <dbReference type="ARBA" id="ARBA00048679"/>
    </source>
</evidence>
<dbReference type="Proteomes" id="UP000504609">
    <property type="component" value="Unplaced"/>
</dbReference>
<dbReference type="InterPro" id="IPR017441">
    <property type="entry name" value="Protein_kinase_ATP_BS"/>
</dbReference>
<gene>
    <name evidence="24" type="primary">LOC111448230</name>
</gene>
<evidence type="ECO:0000256" key="4">
    <source>
        <dbReference type="ARBA" id="ARBA00022679"/>
    </source>
</evidence>
<evidence type="ECO:0000256" key="11">
    <source>
        <dbReference type="ARBA" id="ARBA00022989"/>
    </source>
</evidence>
<keyword evidence="23" id="KW-1185">Reference proteome</keyword>
<evidence type="ECO:0000256" key="20">
    <source>
        <dbReference type="SAM" id="Phobius"/>
    </source>
</evidence>
<dbReference type="PROSITE" id="PS50927">
    <property type="entry name" value="BULB_LECTIN"/>
    <property type="match status" value="2"/>
</dbReference>
<sequence>MIKKRVINGNGKCYLHKRYLLCLMASQNRSSYSFLLLLVIVVVFPTSSISQPYKNVTLGSSLTATPRSADTNLSYWPSQSGAFAFGFLPWDAKGFLLAIWFNNIHDKTIVWSANRDKLVPSGSTIQFTTAGQLVLNDPGGNLIWTSTSFPSNHSASHAAMLDSGNFVLATTDSEILWQSFDWPTDTLLPSQTLNIGKSLVARYSEATYSSGRFQLWMQTDGNLVLYPREYPFDLDSRAYWASGTVGSGFQLVFNLSGSLYLVAENNTILTYSISNTLSAQNFYLRAILEYDGAFRLYAYPKTRNSSMPQAWSQVSDSVNVCTLADSGMGGGVCGFNSYCSLGRDQRAVCTCPPSYVLVDPDDEFKGCKPIFEAQSCNQSSHDTANFQFVALENTDWPPGDYGQFRPVNEEWCRNECLDDCFCAAAIFEDGECRKKRFPLSYGRMDPSAGGRALLKIRKQNSTFQPNNLVQQRGTKSRVAVIVSVLLGGSAFLNLLFFLLALLAVCRFRKRMRRSRDVTVDPFILGVNLRIFSYEELNKATSGFSEQLGCGSFATVYKGIIDSEDNNLVAVKKLDHVVQGEDREFKSEVGAIARTNHKNLVRLVGFCNEGEHRMLVYEFMKNGCVADYLFGDSKPNWYSRIQIVLGTARGLCYLHQECSTQTIHCDIKPQNILLDDSFTARIADFGLAKLLKRDQTRTLTAIRGTKGYVAPEWFRSLPITVKVDVYSFGILLLEIICCRRNFEEKAEDEDRMVLADWSYDCFRDGKMEMLVEHDEEAKVDLKRVRRFVMIAIWCIQEEPSLRPTMNKVVQMLEGAVEVSLPPDPSSFISATF</sequence>
<keyword evidence="2 18" id="KW-0723">Serine/threonine-protein kinase</keyword>
<dbReference type="Pfam" id="PF01453">
    <property type="entry name" value="B_lectin"/>
    <property type="match status" value="1"/>
</dbReference>
<keyword evidence="4 18" id="KW-0808">Transferase</keyword>
<comment type="subcellular location">
    <subcellularLocation>
        <location evidence="1">Membrane</location>
        <topology evidence="1">Single-pass type I membrane protein</topology>
    </subcellularLocation>
</comment>
<dbReference type="FunFam" id="2.90.10.10:FF:000041">
    <property type="entry name" value="Uncharacterized protein"/>
    <property type="match status" value="1"/>
</dbReference>
<evidence type="ECO:0000256" key="2">
    <source>
        <dbReference type="ARBA" id="ARBA00022527"/>
    </source>
</evidence>
<dbReference type="InterPro" id="IPR001480">
    <property type="entry name" value="Bulb-type_lectin_dom"/>
</dbReference>
<evidence type="ECO:0000256" key="14">
    <source>
        <dbReference type="ARBA" id="ARBA00023170"/>
    </source>
</evidence>
<evidence type="ECO:0000256" key="15">
    <source>
        <dbReference type="ARBA" id="ARBA00023180"/>
    </source>
</evidence>
<dbReference type="InterPro" id="IPR024171">
    <property type="entry name" value="SRK-like_kinase"/>
</dbReference>
<dbReference type="Gene3D" id="1.10.510.10">
    <property type="entry name" value="Transferase(Phosphotransferase) domain 1"/>
    <property type="match status" value="1"/>
</dbReference>
<evidence type="ECO:0000256" key="1">
    <source>
        <dbReference type="ARBA" id="ARBA00004479"/>
    </source>
</evidence>
<organism evidence="23 24">
    <name type="scientific">Cucurbita moschata</name>
    <name type="common">Winter crookneck squash</name>
    <name type="synonym">Cucurbita pepo var. moschata</name>
    <dbReference type="NCBI Taxonomy" id="3662"/>
    <lineage>
        <taxon>Eukaryota</taxon>
        <taxon>Viridiplantae</taxon>
        <taxon>Streptophyta</taxon>
        <taxon>Embryophyta</taxon>
        <taxon>Tracheophyta</taxon>
        <taxon>Spermatophyta</taxon>
        <taxon>Magnoliopsida</taxon>
        <taxon>eudicotyledons</taxon>
        <taxon>Gunneridae</taxon>
        <taxon>Pentapetalae</taxon>
        <taxon>rosids</taxon>
        <taxon>fabids</taxon>
        <taxon>Cucurbitales</taxon>
        <taxon>Cucurbitaceae</taxon>
        <taxon>Cucurbiteae</taxon>
        <taxon>Cucurbita</taxon>
    </lineage>
</organism>
<dbReference type="SUPFAM" id="SSF56112">
    <property type="entry name" value="Protein kinase-like (PK-like)"/>
    <property type="match status" value="1"/>
</dbReference>
<evidence type="ECO:0000256" key="16">
    <source>
        <dbReference type="ARBA" id="ARBA00047899"/>
    </source>
</evidence>
<evidence type="ECO:0000256" key="6">
    <source>
        <dbReference type="ARBA" id="ARBA00022729"/>
    </source>
</evidence>
<evidence type="ECO:0000256" key="12">
    <source>
        <dbReference type="ARBA" id="ARBA00023136"/>
    </source>
</evidence>
<dbReference type="KEGG" id="cmos:111448230"/>
<evidence type="ECO:0000256" key="9">
    <source>
        <dbReference type="ARBA" id="ARBA00022777"/>
    </source>
</evidence>
<dbReference type="Gene3D" id="2.90.10.30">
    <property type="match status" value="1"/>
</dbReference>
<evidence type="ECO:0000259" key="21">
    <source>
        <dbReference type="PROSITE" id="PS50011"/>
    </source>
</evidence>
<dbReference type="SMART" id="SM00220">
    <property type="entry name" value="S_TKc"/>
    <property type="match status" value="1"/>
</dbReference>
<keyword evidence="5 20" id="KW-0812">Transmembrane</keyword>
<feature type="domain" description="Bulb-type lectin" evidence="22">
    <location>
        <begin position="60"/>
        <end position="181"/>
    </location>
</feature>
<dbReference type="CDD" id="cd00028">
    <property type="entry name" value="B_lectin"/>
    <property type="match status" value="1"/>
</dbReference>
<accession>A0A6J1FRT3</accession>
<reference evidence="24" key="1">
    <citation type="submission" date="2025-08" db="UniProtKB">
        <authorList>
            <consortium name="RefSeq"/>
        </authorList>
    </citation>
    <scope>IDENTIFICATION</scope>
    <source>
        <tissue evidence="24">Young leaves</tissue>
    </source>
</reference>
<feature type="binding site" evidence="19">
    <location>
        <position position="572"/>
    </location>
    <ligand>
        <name>ATP</name>
        <dbReference type="ChEBI" id="CHEBI:30616"/>
    </ligand>
</feature>
<keyword evidence="3" id="KW-0245">EGF-like domain</keyword>
<dbReference type="FunFam" id="3.30.200.20:FF:000059">
    <property type="entry name" value="S-receptor-like serine/threonine-protein kinase"/>
    <property type="match status" value="1"/>
</dbReference>
<evidence type="ECO:0000313" key="24">
    <source>
        <dbReference type="RefSeq" id="XP_022943471.1"/>
    </source>
</evidence>
<feature type="transmembrane region" description="Helical" evidence="20">
    <location>
        <begin position="478"/>
        <end position="505"/>
    </location>
</feature>
<dbReference type="PANTHER" id="PTHR47976:SF108">
    <property type="entry name" value="G-TYPE LECTIN S-RECEPTOR-LIKE SERINE_THREONINE-PROTEIN KINASE LECRK1"/>
    <property type="match status" value="1"/>
</dbReference>
<evidence type="ECO:0000256" key="19">
    <source>
        <dbReference type="PROSITE-ProRule" id="PRU10141"/>
    </source>
</evidence>
<keyword evidence="14" id="KW-0675">Receptor</keyword>
<dbReference type="GO" id="GO:0005524">
    <property type="term" value="F:ATP binding"/>
    <property type="evidence" value="ECO:0007669"/>
    <property type="project" value="UniProtKB-UniRule"/>
</dbReference>
<evidence type="ECO:0000256" key="5">
    <source>
        <dbReference type="ARBA" id="ARBA00022692"/>
    </source>
</evidence>
<protein>
    <recommendedName>
        <fullName evidence="18">Receptor-like serine/threonine-protein kinase</fullName>
        <ecNumber evidence="18">2.7.11.1</ecNumber>
    </recommendedName>
</protein>
<dbReference type="GO" id="GO:0004674">
    <property type="term" value="F:protein serine/threonine kinase activity"/>
    <property type="evidence" value="ECO:0007669"/>
    <property type="project" value="UniProtKB-KW"/>
</dbReference>
<evidence type="ECO:0000256" key="8">
    <source>
        <dbReference type="ARBA" id="ARBA00022741"/>
    </source>
</evidence>
<dbReference type="GeneID" id="111448230"/>
<dbReference type="InterPro" id="IPR051343">
    <property type="entry name" value="G-type_lectin_kinases/EP1-like"/>
</dbReference>
<proteinExistence type="inferred from homology"/>
<dbReference type="Gene3D" id="2.90.10.10">
    <property type="entry name" value="Bulb-type lectin domain"/>
    <property type="match status" value="1"/>
</dbReference>
<dbReference type="SUPFAM" id="SSF51110">
    <property type="entry name" value="alpha-D-mannose-specific plant lectins"/>
    <property type="match status" value="2"/>
</dbReference>
<dbReference type="PANTHER" id="PTHR47976">
    <property type="entry name" value="G-TYPE LECTIN S-RECEPTOR-LIKE SERINE/THREONINE-PROTEIN KINASE SD2-5"/>
    <property type="match status" value="1"/>
</dbReference>
<evidence type="ECO:0000256" key="13">
    <source>
        <dbReference type="ARBA" id="ARBA00023157"/>
    </source>
</evidence>